<name>A0AAV8WCB9_9CUCU</name>
<gene>
    <name evidence="1" type="ORF">NQ315_010240</name>
</gene>
<dbReference type="GO" id="GO:0017056">
    <property type="term" value="F:structural constituent of nuclear pore"/>
    <property type="evidence" value="ECO:0007669"/>
    <property type="project" value="InterPro"/>
</dbReference>
<comment type="caution">
    <text evidence="1">The sequence shown here is derived from an EMBL/GenBank/DDBJ whole genome shotgun (WGS) entry which is preliminary data.</text>
</comment>
<evidence type="ECO:0000313" key="1">
    <source>
        <dbReference type="EMBL" id="KAJ8923660.1"/>
    </source>
</evidence>
<dbReference type="AlphaFoldDB" id="A0AAV8WCB9"/>
<dbReference type="GO" id="GO:0006606">
    <property type="term" value="P:protein import into nucleus"/>
    <property type="evidence" value="ECO:0007669"/>
    <property type="project" value="TreeGrafter"/>
</dbReference>
<dbReference type="Proteomes" id="UP001159042">
    <property type="component" value="Unassembled WGS sequence"/>
</dbReference>
<keyword evidence="2" id="KW-1185">Reference proteome</keyword>
<dbReference type="GO" id="GO:0044611">
    <property type="term" value="C:nuclear pore inner ring"/>
    <property type="evidence" value="ECO:0007669"/>
    <property type="project" value="TreeGrafter"/>
</dbReference>
<dbReference type="PANTHER" id="PTHR31431">
    <property type="entry name" value="NUCLEOPORIN NUP188 HOMOLOG"/>
    <property type="match status" value="1"/>
</dbReference>
<dbReference type="EMBL" id="JANEYG010000004">
    <property type="protein sequence ID" value="KAJ8923660.1"/>
    <property type="molecule type" value="Genomic_DNA"/>
</dbReference>
<reference evidence="1 2" key="1">
    <citation type="journal article" date="2023" name="Insect Mol. Biol.">
        <title>Genome sequencing provides insights into the evolution of gene families encoding plant cell wall-degrading enzymes in longhorned beetles.</title>
        <authorList>
            <person name="Shin N.R."/>
            <person name="Okamura Y."/>
            <person name="Kirsch R."/>
            <person name="Pauchet Y."/>
        </authorList>
    </citation>
    <scope>NUCLEOTIDE SEQUENCE [LARGE SCALE GENOMIC DNA]</scope>
    <source>
        <strain evidence="1">EAD_L_NR</strain>
    </source>
</reference>
<dbReference type="PANTHER" id="PTHR31431:SF1">
    <property type="entry name" value="NUCLEOPORIN NUP188"/>
    <property type="match status" value="1"/>
</dbReference>
<sequence length="1105" mass="130405">MSGDSETSPVWKKLYHVISGGNTTVTGDVVEEILRLCKDKIINCFLEYAPYTRKSFKSWKRHLGVKAIVEDDEMCNFIHLLSRELNLDSNVVWTIMCNFLMFEYFGKIDELKSIIRYDTNVRYLIDNVWYFYSADRMFLLKSLRHIFEYATDRDYKFYNQFNEFINSVDMKILWKNLIKTLEKLINEIDKDKASLVSSDLLKKWIHRNNREQVEVVTLLIHTIQFHKLEGNELEEVLTLFLKHGFARHLFYPESNSISRPTDLWEIKCAEIGCVLAVIERYWYVIYFIVPVTSVLVIGIYSFRQCPGIAKTLPKDMEKNLELLQIQGDNSIVLFTWSILKTSISNSDDAMEYCNRIICDLVQKRIFKSFHSLLTAKMFEKCRSGDIVIEGVFRVMAEFIKICADYTYLHEQDGVCHVTAELLKRKGLVVLDYLGPIFQLSMDAFPFVFNPFLEMCKSMLAIPEQHDKIMRLLQRIPSFLAEIPWNDHRQSFTLVGTQQLFIDSDLFIIPEGTLVEKFTYQGMDFARFIYPFSFFTLMEQFLKSLNVITFEIGKSWYCYDNLTELVKIGFRFIIDILKYYTGDFRSDVVLRRLLQRLEIVPTQFCDGPMKNFSLIRLYFETNITLITSDLLDFLEVFSLITRKKVFPECSSYRNVNKQVLRQFYYDSILFKSLKEEEGMRDHNLLVEYLKLIKYMVENDKYQDEVQVAGIWYILNVAFPLHQQWSYDDDFEMMTICKLCITIFVKVLQKTDVDETHKSFAIVTMVRDAFMFEEVLMSSYISVFYKDKFYIQTLMEQESNWINGPVLERIENIRLQMVLLLLLYKFRATLPTSTKCTIDDKISAVTTAVSAHMVNPYNANLRILAYRFLEILARDESIPMMALLGLDYDQVQRVFLDKLRDPMEDDNVKMQILELISTCIFSQHGMTAALFNVSRPRKWYSDFKEKRDEGDTVTDFMIDYLQNIKKSHEYLKSPLQVAILKVMANLWLSRKRHLIKDIISLEAFWPLLADPLFQDYNHSPSVYAYLFKILGTELDDTVADKKKQFFATVEKFFTDDKLMEQWQKYMIKTLSNSQLNPDEVQEKEFLILSWTEFILVAEKVKDLKKNY</sequence>
<organism evidence="1 2">
    <name type="scientific">Exocentrus adspersus</name>
    <dbReference type="NCBI Taxonomy" id="1586481"/>
    <lineage>
        <taxon>Eukaryota</taxon>
        <taxon>Metazoa</taxon>
        <taxon>Ecdysozoa</taxon>
        <taxon>Arthropoda</taxon>
        <taxon>Hexapoda</taxon>
        <taxon>Insecta</taxon>
        <taxon>Pterygota</taxon>
        <taxon>Neoptera</taxon>
        <taxon>Endopterygota</taxon>
        <taxon>Coleoptera</taxon>
        <taxon>Polyphaga</taxon>
        <taxon>Cucujiformia</taxon>
        <taxon>Chrysomeloidea</taxon>
        <taxon>Cerambycidae</taxon>
        <taxon>Lamiinae</taxon>
        <taxon>Acanthocinini</taxon>
        <taxon>Exocentrus</taxon>
    </lineage>
</organism>
<evidence type="ECO:0000313" key="2">
    <source>
        <dbReference type="Proteomes" id="UP001159042"/>
    </source>
</evidence>
<dbReference type="InterPro" id="IPR044840">
    <property type="entry name" value="Nup188"/>
</dbReference>
<protein>
    <submittedName>
        <fullName evidence="1">Uncharacterized protein</fullName>
    </submittedName>
</protein>
<proteinExistence type="predicted"/>
<accession>A0AAV8WCB9</accession>
<dbReference type="GO" id="GO:0006405">
    <property type="term" value="P:RNA export from nucleus"/>
    <property type="evidence" value="ECO:0007669"/>
    <property type="project" value="TreeGrafter"/>
</dbReference>